<dbReference type="AlphaFoldDB" id="A0AAW1X162"/>
<dbReference type="InterPro" id="IPR046960">
    <property type="entry name" value="PPR_At4g14850-like_plant"/>
</dbReference>
<proteinExistence type="predicted"/>
<keyword evidence="2" id="KW-1185">Reference proteome</keyword>
<evidence type="ECO:0008006" key="3">
    <source>
        <dbReference type="Google" id="ProtNLM"/>
    </source>
</evidence>
<dbReference type="EMBL" id="JBEDUW010000005">
    <property type="protein sequence ID" value="KAK9930063.1"/>
    <property type="molecule type" value="Genomic_DNA"/>
</dbReference>
<organism evidence="1 2">
    <name type="scientific">Rubus argutus</name>
    <name type="common">Southern blackberry</name>
    <dbReference type="NCBI Taxonomy" id="59490"/>
    <lineage>
        <taxon>Eukaryota</taxon>
        <taxon>Viridiplantae</taxon>
        <taxon>Streptophyta</taxon>
        <taxon>Embryophyta</taxon>
        <taxon>Tracheophyta</taxon>
        <taxon>Spermatophyta</taxon>
        <taxon>Magnoliopsida</taxon>
        <taxon>eudicotyledons</taxon>
        <taxon>Gunneridae</taxon>
        <taxon>Pentapetalae</taxon>
        <taxon>rosids</taxon>
        <taxon>fabids</taxon>
        <taxon>Rosales</taxon>
        <taxon>Rosaceae</taxon>
        <taxon>Rosoideae</taxon>
        <taxon>Rosoideae incertae sedis</taxon>
        <taxon>Rubus</taxon>
    </lineage>
</organism>
<evidence type="ECO:0000313" key="2">
    <source>
        <dbReference type="Proteomes" id="UP001457282"/>
    </source>
</evidence>
<reference evidence="1 2" key="1">
    <citation type="journal article" date="2023" name="G3 (Bethesda)">
        <title>A chromosome-length genome assembly and annotation of blackberry (Rubus argutus, cv. 'Hillquist').</title>
        <authorList>
            <person name="Bruna T."/>
            <person name="Aryal R."/>
            <person name="Dudchenko O."/>
            <person name="Sargent D.J."/>
            <person name="Mead D."/>
            <person name="Buti M."/>
            <person name="Cavallini A."/>
            <person name="Hytonen T."/>
            <person name="Andres J."/>
            <person name="Pham M."/>
            <person name="Weisz D."/>
            <person name="Mascagni F."/>
            <person name="Usai G."/>
            <person name="Natali L."/>
            <person name="Bassil N."/>
            <person name="Fernandez G.E."/>
            <person name="Lomsadze A."/>
            <person name="Armour M."/>
            <person name="Olukolu B."/>
            <person name="Poorten T."/>
            <person name="Britton C."/>
            <person name="Davik J."/>
            <person name="Ashrafi H."/>
            <person name="Aiden E.L."/>
            <person name="Borodovsky M."/>
            <person name="Worthington M."/>
        </authorList>
    </citation>
    <scope>NUCLEOTIDE SEQUENCE [LARGE SCALE GENOMIC DNA]</scope>
    <source>
        <strain evidence="1">PI 553951</strain>
    </source>
</reference>
<dbReference type="GO" id="GO:0009451">
    <property type="term" value="P:RNA modification"/>
    <property type="evidence" value="ECO:0007669"/>
    <property type="project" value="InterPro"/>
</dbReference>
<dbReference type="GO" id="GO:0003723">
    <property type="term" value="F:RNA binding"/>
    <property type="evidence" value="ECO:0007669"/>
    <property type="project" value="InterPro"/>
</dbReference>
<comment type="caution">
    <text evidence="1">The sequence shown here is derived from an EMBL/GenBank/DDBJ whole genome shotgun (WGS) entry which is preliminary data.</text>
</comment>
<evidence type="ECO:0000313" key="1">
    <source>
        <dbReference type="EMBL" id="KAK9930063.1"/>
    </source>
</evidence>
<dbReference type="Gene3D" id="1.25.40.10">
    <property type="entry name" value="Tetratricopeptide repeat domain"/>
    <property type="match status" value="1"/>
</dbReference>
<protein>
    <recommendedName>
        <fullName evidence="3">Pentatricopeptide repeat-containing protein</fullName>
    </recommendedName>
</protein>
<accession>A0AAW1X162</accession>
<dbReference type="Proteomes" id="UP001457282">
    <property type="component" value="Unassembled WGS sequence"/>
</dbReference>
<dbReference type="PANTHER" id="PTHR47926">
    <property type="entry name" value="PENTATRICOPEPTIDE REPEAT-CONTAINING PROTEIN"/>
    <property type="match status" value="1"/>
</dbReference>
<name>A0AAW1X162_RUBAR</name>
<dbReference type="PANTHER" id="PTHR47926:SF347">
    <property type="entry name" value="PENTATRICOPEPTIDE REPEAT-CONTAINING PROTEIN"/>
    <property type="match status" value="1"/>
</dbReference>
<dbReference type="InterPro" id="IPR011990">
    <property type="entry name" value="TPR-like_helical_dom_sf"/>
</dbReference>
<gene>
    <name evidence="1" type="ORF">M0R45_027120</name>
</gene>
<sequence>MPKRDVVSWTIMVGGYAYFCEESVKLFQQLVQGGETEPEATVVNVLSACSSSCALTLGRQVHSYVSTQQDLRVNGKVGNALINMFVKCGNSGMAISVFKALDCKDIIKLHGHEWPWHARVAALFQYASQWGVS</sequence>